<proteinExistence type="predicted"/>
<name>A0A6N2V7T1_9BACE</name>
<dbReference type="AlphaFoldDB" id="A0A6N2V7T1"/>
<gene>
    <name evidence="1" type="ORF">BFLFYP10_01963</name>
</gene>
<sequence length="196" mass="22950">MSKVDFYIIETVVRSMRRQSIYENYLELQTVAVQINLRLDFEEVEFDNDDLYCFPILLSHIYSTLIHDGKLYILCDNCALHILDLETKDHRCNTLKRLLGFNLLDLWILQFRLSHFSAICYKYFNYMKKKISLSNCFIEHLKSLPETETNEKLNPETGDLIVSILADMEKENLLGSPGKENAIELKLETGTYTFVC</sequence>
<dbReference type="RefSeq" id="WP_156729758.1">
    <property type="nucleotide sequence ID" value="NZ_CACRSZ010000049.1"/>
</dbReference>
<accession>A0A6N2V7T1</accession>
<protein>
    <submittedName>
        <fullName evidence="1">Uncharacterized protein</fullName>
    </submittedName>
</protein>
<evidence type="ECO:0000313" key="1">
    <source>
        <dbReference type="EMBL" id="VYT24431.1"/>
    </source>
</evidence>
<dbReference type="EMBL" id="CACRSZ010000049">
    <property type="protein sequence ID" value="VYT24431.1"/>
    <property type="molecule type" value="Genomic_DNA"/>
</dbReference>
<reference evidence="1" key="1">
    <citation type="submission" date="2019-11" db="EMBL/GenBank/DDBJ databases">
        <authorList>
            <person name="Feng L."/>
        </authorList>
    </citation>
    <scope>NUCLEOTIDE SEQUENCE</scope>
    <source>
        <strain evidence="1">BfaecisLFYP10</strain>
    </source>
</reference>
<organism evidence="1">
    <name type="scientific">Bacteroides faecis</name>
    <dbReference type="NCBI Taxonomy" id="674529"/>
    <lineage>
        <taxon>Bacteria</taxon>
        <taxon>Pseudomonadati</taxon>
        <taxon>Bacteroidota</taxon>
        <taxon>Bacteroidia</taxon>
        <taxon>Bacteroidales</taxon>
        <taxon>Bacteroidaceae</taxon>
        <taxon>Bacteroides</taxon>
    </lineage>
</organism>